<dbReference type="Proteomes" id="UP001055811">
    <property type="component" value="Linkage Group LG05"/>
</dbReference>
<evidence type="ECO:0000313" key="1">
    <source>
        <dbReference type="EMBL" id="KAI3738068.1"/>
    </source>
</evidence>
<protein>
    <submittedName>
        <fullName evidence="1">Uncharacterized protein</fullName>
    </submittedName>
</protein>
<organism evidence="1 2">
    <name type="scientific">Cichorium intybus</name>
    <name type="common">Chicory</name>
    <dbReference type="NCBI Taxonomy" id="13427"/>
    <lineage>
        <taxon>Eukaryota</taxon>
        <taxon>Viridiplantae</taxon>
        <taxon>Streptophyta</taxon>
        <taxon>Embryophyta</taxon>
        <taxon>Tracheophyta</taxon>
        <taxon>Spermatophyta</taxon>
        <taxon>Magnoliopsida</taxon>
        <taxon>eudicotyledons</taxon>
        <taxon>Gunneridae</taxon>
        <taxon>Pentapetalae</taxon>
        <taxon>asterids</taxon>
        <taxon>campanulids</taxon>
        <taxon>Asterales</taxon>
        <taxon>Asteraceae</taxon>
        <taxon>Cichorioideae</taxon>
        <taxon>Cichorieae</taxon>
        <taxon>Cichoriinae</taxon>
        <taxon>Cichorium</taxon>
    </lineage>
</organism>
<comment type="caution">
    <text evidence="1">The sequence shown here is derived from an EMBL/GenBank/DDBJ whole genome shotgun (WGS) entry which is preliminary data.</text>
</comment>
<sequence>MSLFNAPKDVIPLVISKQTNVPLKETRKKVWLVDSKGLIVKSHLDSLQHFKKPWAHDHEPVNDFLDAVKVPDDPYYYYITFDRFDSINMAVVCQLSEAYSTRTVARV</sequence>
<gene>
    <name evidence="1" type="ORF">L2E82_28086</name>
</gene>
<reference evidence="2" key="1">
    <citation type="journal article" date="2022" name="Mol. Ecol. Resour.">
        <title>The genomes of chicory, endive, great burdock and yacon provide insights into Asteraceae palaeo-polyploidization history and plant inulin production.</title>
        <authorList>
            <person name="Fan W."/>
            <person name="Wang S."/>
            <person name="Wang H."/>
            <person name="Wang A."/>
            <person name="Jiang F."/>
            <person name="Liu H."/>
            <person name="Zhao H."/>
            <person name="Xu D."/>
            <person name="Zhang Y."/>
        </authorList>
    </citation>
    <scope>NUCLEOTIDE SEQUENCE [LARGE SCALE GENOMIC DNA]</scope>
    <source>
        <strain evidence="2">cv. Punajuju</strain>
    </source>
</reference>
<evidence type="ECO:0000313" key="2">
    <source>
        <dbReference type="Proteomes" id="UP001055811"/>
    </source>
</evidence>
<proteinExistence type="predicted"/>
<name>A0ACB9CUN0_CICIN</name>
<reference evidence="1 2" key="2">
    <citation type="journal article" date="2022" name="Mol. Ecol. Resour.">
        <title>The genomes of chicory, endive, great burdock and yacon provide insights into Asteraceae paleo-polyploidization history and plant inulin production.</title>
        <authorList>
            <person name="Fan W."/>
            <person name="Wang S."/>
            <person name="Wang H."/>
            <person name="Wang A."/>
            <person name="Jiang F."/>
            <person name="Liu H."/>
            <person name="Zhao H."/>
            <person name="Xu D."/>
            <person name="Zhang Y."/>
        </authorList>
    </citation>
    <scope>NUCLEOTIDE SEQUENCE [LARGE SCALE GENOMIC DNA]</scope>
    <source>
        <strain evidence="2">cv. Punajuju</strain>
        <tissue evidence="1">Leaves</tissue>
    </source>
</reference>
<accession>A0ACB9CUN0</accession>
<keyword evidence="2" id="KW-1185">Reference proteome</keyword>
<dbReference type="EMBL" id="CM042013">
    <property type="protein sequence ID" value="KAI3738068.1"/>
    <property type="molecule type" value="Genomic_DNA"/>
</dbReference>